<keyword evidence="1" id="KW-0812">Transmembrane</keyword>
<dbReference type="Proteomes" id="UP000177050">
    <property type="component" value="Unassembled WGS sequence"/>
</dbReference>
<dbReference type="InterPro" id="IPR010390">
    <property type="entry name" value="ABC-2_transporter-like"/>
</dbReference>
<dbReference type="PANTHER" id="PTHR36833">
    <property type="entry name" value="SLR0610 PROTEIN-RELATED"/>
    <property type="match status" value="1"/>
</dbReference>
<evidence type="ECO:0000313" key="2">
    <source>
        <dbReference type="EMBL" id="OGK73989.1"/>
    </source>
</evidence>
<dbReference type="PANTHER" id="PTHR36833:SF2">
    <property type="entry name" value="SLR0610 PROTEIN"/>
    <property type="match status" value="1"/>
</dbReference>
<feature type="transmembrane region" description="Helical" evidence="1">
    <location>
        <begin position="143"/>
        <end position="164"/>
    </location>
</feature>
<name>A0A1F7L1L8_9BACT</name>
<gene>
    <name evidence="2" type="ORF">A3K52_04415</name>
</gene>
<feature type="transmembrane region" description="Helical" evidence="1">
    <location>
        <begin position="170"/>
        <end position="191"/>
    </location>
</feature>
<protein>
    <recommendedName>
        <fullName evidence="4">ABC transporter permease</fullName>
    </recommendedName>
</protein>
<feature type="transmembrane region" description="Helical" evidence="1">
    <location>
        <begin position="232"/>
        <end position="250"/>
    </location>
</feature>
<feature type="transmembrane region" description="Helical" evidence="1">
    <location>
        <begin position="62"/>
        <end position="80"/>
    </location>
</feature>
<keyword evidence="1" id="KW-1133">Transmembrane helix</keyword>
<evidence type="ECO:0008006" key="4">
    <source>
        <dbReference type="Google" id="ProtNLM"/>
    </source>
</evidence>
<dbReference type="EMBL" id="MGBR01000001">
    <property type="protein sequence ID" value="OGK73989.1"/>
    <property type="molecule type" value="Genomic_DNA"/>
</dbReference>
<reference evidence="2 3" key="1">
    <citation type="journal article" date="2016" name="Nat. Commun.">
        <title>Thousands of microbial genomes shed light on interconnected biogeochemical processes in an aquifer system.</title>
        <authorList>
            <person name="Anantharaman K."/>
            <person name="Brown C.T."/>
            <person name="Hug L.A."/>
            <person name="Sharon I."/>
            <person name="Castelle C.J."/>
            <person name="Probst A.J."/>
            <person name="Thomas B.C."/>
            <person name="Singh A."/>
            <person name="Wilkins M.J."/>
            <person name="Karaoz U."/>
            <person name="Brodie E.L."/>
            <person name="Williams K.H."/>
            <person name="Hubbard S.S."/>
            <person name="Banfield J.F."/>
        </authorList>
    </citation>
    <scope>NUCLEOTIDE SEQUENCE [LARGE SCALE GENOMIC DNA]</scope>
</reference>
<sequence length="262" mass="30857">MKRYFNLYKIFLRFSFLNFTVFRANFINSMVSTVGWGVFQFAWINLLTIRTQSAFGWNKHELVILAILYIIIIGVFHFLFSRNFERFSRIIDRGELDFILLKPVDSQFMITNFMQGYPNLIRIGLGIILLVFYLHINNISISFVGLLGFLVFIVFGIMLLYSLWLSYCTLLIWFPQLTNILDFLYTINGMSRYPLEMIREVKSFLLLFIFPFSIAIATPAKVLVRGTLDGDVYWLIFLSVILFFTSRTFWNYALRFYTSASS</sequence>
<proteinExistence type="predicted"/>
<feature type="transmembrane region" description="Helical" evidence="1">
    <location>
        <begin position="203"/>
        <end position="220"/>
    </location>
</feature>
<accession>A0A1F7L1L8</accession>
<feature type="transmembrane region" description="Helical" evidence="1">
    <location>
        <begin position="119"/>
        <end position="136"/>
    </location>
</feature>
<dbReference type="Pfam" id="PF06182">
    <property type="entry name" value="ABC2_membrane_6"/>
    <property type="match status" value="1"/>
</dbReference>
<comment type="caution">
    <text evidence="2">The sequence shown here is derived from an EMBL/GenBank/DDBJ whole genome shotgun (WGS) entry which is preliminary data.</text>
</comment>
<organism evidence="2 3">
    <name type="scientific">Candidatus Roizmanbacteria bacterium RIFOXYD1_FULL_38_12</name>
    <dbReference type="NCBI Taxonomy" id="1802093"/>
    <lineage>
        <taxon>Bacteria</taxon>
        <taxon>Candidatus Roizmaniibacteriota</taxon>
    </lineage>
</organism>
<evidence type="ECO:0000313" key="3">
    <source>
        <dbReference type="Proteomes" id="UP000177050"/>
    </source>
</evidence>
<keyword evidence="1" id="KW-0472">Membrane</keyword>
<dbReference type="AlphaFoldDB" id="A0A1F7L1L8"/>
<evidence type="ECO:0000256" key="1">
    <source>
        <dbReference type="SAM" id="Phobius"/>
    </source>
</evidence>